<proteinExistence type="inferred from homology"/>
<evidence type="ECO:0000313" key="6">
    <source>
        <dbReference type="Proteomes" id="UP001239083"/>
    </source>
</evidence>
<keyword evidence="6" id="KW-1185">Reference proteome</keyword>
<evidence type="ECO:0000313" key="5">
    <source>
        <dbReference type="EMBL" id="MDQ0895597.1"/>
    </source>
</evidence>
<dbReference type="InterPro" id="IPR015946">
    <property type="entry name" value="KH_dom-like_a/b"/>
</dbReference>
<dbReference type="InterPro" id="IPR000238">
    <property type="entry name" value="RbfA"/>
</dbReference>
<keyword evidence="1 3" id="KW-0963">Cytoplasm</keyword>
<dbReference type="EMBL" id="JAUSYY010000001">
    <property type="protein sequence ID" value="MDQ0895597.1"/>
    <property type="molecule type" value="Genomic_DNA"/>
</dbReference>
<dbReference type="SUPFAM" id="SSF89919">
    <property type="entry name" value="Ribosome-binding factor A, RbfA"/>
    <property type="match status" value="1"/>
</dbReference>
<dbReference type="PANTHER" id="PTHR33515:SF1">
    <property type="entry name" value="RIBOSOME-BINDING FACTOR A, CHLOROPLASTIC-RELATED"/>
    <property type="match status" value="1"/>
</dbReference>
<evidence type="ECO:0000256" key="1">
    <source>
        <dbReference type="ARBA" id="ARBA00022490"/>
    </source>
</evidence>
<protein>
    <recommendedName>
        <fullName evidence="3">Ribosome-binding factor A</fullName>
    </recommendedName>
</protein>
<comment type="similarity">
    <text evidence="3">Belongs to the RbfA family.</text>
</comment>
<comment type="function">
    <text evidence="3">One of several proteins that assist in the late maturation steps of the functional core of the 30S ribosomal subunit. Associates with free 30S ribosomal subunits (but not with 30S subunits that are part of 70S ribosomes or polysomes). Required for efficient processing of 16S rRNA. May interact with the 5'-terminal helix region of 16S rRNA.</text>
</comment>
<dbReference type="PANTHER" id="PTHR33515">
    <property type="entry name" value="RIBOSOME-BINDING FACTOR A, CHLOROPLASTIC-RELATED"/>
    <property type="match status" value="1"/>
</dbReference>
<organism evidence="5 6">
    <name type="scientific">Agromyces ramosus</name>
    <dbReference type="NCBI Taxonomy" id="33879"/>
    <lineage>
        <taxon>Bacteria</taxon>
        <taxon>Bacillati</taxon>
        <taxon>Actinomycetota</taxon>
        <taxon>Actinomycetes</taxon>
        <taxon>Micrococcales</taxon>
        <taxon>Microbacteriaceae</taxon>
        <taxon>Agromyces</taxon>
    </lineage>
</organism>
<dbReference type="InterPro" id="IPR023799">
    <property type="entry name" value="RbfA_dom_sf"/>
</dbReference>
<feature type="compositionally biased region" description="Acidic residues" evidence="4">
    <location>
        <begin position="142"/>
        <end position="151"/>
    </location>
</feature>
<comment type="subcellular location">
    <subcellularLocation>
        <location evidence="3">Cytoplasm</location>
    </subcellularLocation>
</comment>
<evidence type="ECO:0000256" key="3">
    <source>
        <dbReference type="HAMAP-Rule" id="MF_00003"/>
    </source>
</evidence>
<feature type="compositionally biased region" description="Acidic residues" evidence="4">
    <location>
        <begin position="164"/>
        <end position="181"/>
    </location>
</feature>
<evidence type="ECO:0000256" key="2">
    <source>
        <dbReference type="ARBA" id="ARBA00022517"/>
    </source>
</evidence>
<name>A0ABU0RCX4_9MICO</name>
<comment type="caution">
    <text evidence="5">The sequence shown here is derived from an EMBL/GenBank/DDBJ whole genome shotgun (WGS) entry which is preliminary data.</text>
</comment>
<evidence type="ECO:0000256" key="4">
    <source>
        <dbReference type="SAM" id="MobiDB-lite"/>
    </source>
</evidence>
<dbReference type="Proteomes" id="UP001239083">
    <property type="component" value="Unassembled WGS sequence"/>
</dbReference>
<dbReference type="RefSeq" id="WP_307043808.1">
    <property type="nucleotide sequence ID" value="NZ_JAUSYY010000001.1"/>
</dbReference>
<dbReference type="Pfam" id="PF02033">
    <property type="entry name" value="RBFA"/>
    <property type="match status" value="1"/>
</dbReference>
<keyword evidence="2 3" id="KW-0690">Ribosome biogenesis</keyword>
<comment type="subunit">
    <text evidence="3">Monomer. Binds 30S ribosomal subunits, but not 50S ribosomal subunits or 70S ribosomes.</text>
</comment>
<dbReference type="Gene3D" id="3.30.300.20">
    <property type="match status" value="1"/>
</dbReference>
<gene>
    <name evidence="3" type="primary">rbfA</name>
    <name evidence="5" type="ORF">QFZ26_003152</name>
</gene>
<feature type="region of interest" description="Disordered" evidence="4">
    <location>
        <begin position="129"/>
        <end position="181"/>
    </location>
</feature>
<sequence length="181" mass="19655">MADPARARKMADRIKEIVAKRLDKGLRDPRLGFVTITDVRVTGDLQHASIFYTVYGTDEEREDSAKALKAATGMLRSEVGRNITARLTPSLEFIADAIPENAQHIGALLQEARTRDAQTAALASTAEYAGEADPYVKPREFDELDEFDDEPPATPATAPVGEPEASDDDLDLDEAAPGDAR</sequence>
<dbReference type="NCBIfam" id="TIGR00082">
    <property type="entry name" value="rbfA"/>
    <property type="match status" value="1"/>
</dbReference>
<dbReference type="HAMAP" id="MF_00003">
    <property type="entry name" value="RbfA"/>
    <property type="match status" value="1"/>
</dbReference>
<accession>A0ABU0RCX4</accession>
<reference evidence="5 6" key="1">
    <citation type="submission" date="2023-07" db="EMBL/GenBank/DDBJ databases">
        <title>Comparative genomics of wheat-associated soil bacteria to identify genetic determinants of phenazine resistance.</title>
        <authorList>
            <person name="Mouncey N."/>
        </authorList>
    </citation>
    <scope>NUCLEOTIDE SEQUENCE [LARGE SCALE GENOMIC DNA]</scope>
    <source>
        <strain evidence="5 6">V3I3</strain>
    </source>
</reference>